<dbReference type="PANTHER" id="PTHR43418:SF8">
    <property type="entry name" value="SYNTHASE COMPONENT II, PUTATIVE-RELATED"/>
    <property type="match status" value="1"/>
</dbReference>
<keyword evidence="1" id="KW-0315">Glutamine amidotransferase</keyword>
<evidence type="ECO:0000313" key="3">
    <source>
        <dbReference type="EMBL" id="SKA01327.1"/>
    </source>
</evidence>
<evidence type="ECO:0000313" key="4">
    <source>
        <dbReference type="Proteomes" id="UP000190328"/>
    </source>
</evidence>
<protein>
    <submittedName>
        <fullName evidence="3">Anthranilate synthase component 2</fullName>
    </submittedName>
</protein>
<proteinExistence type="predicted"/>
<dbReference type="PRINTS" id="PR00096">
    <property type="entry name" value="GATASE"/>
</dbReference>
<dbReference type="EMBL" id="FUXI01000028">
    <property type="protein sequence ID" value="SKA01327.1"/>
    <property type="molecule type" value="Genomic_DNA"/>
</dbReference>
<evidence type="ECO:0000256" key="1">
    <source>
        <dbReference type="ARBA" id="ARBA00022962"/>
    </source>
</evidence>
<dbReference type="PRINTS" id="PR00099">
    <property type="entry name" value="CPSGATASE"/>
</dbReference>
<dbReference type="InterPro" id="IPR050472">
    <property type="entry name" value="Anth_synth/Amidotransfase"/>
</dbReference>
<dbReference type="Pfam" id="PF00117">
    <property type="entry name" value="GATase"/>
    <property type="match status" value="1"/>
</dbReference>
<dbReference type="GO" id="GO:0005829">
    <property type="term" value="C:cytosol"/>
    <property type="evidence" value="ECO:0007669"/>
    <property type="project" value="TreeGrafter"/>
</dbReference>
<accession>A0A1T4QCG3</accession>
<evidence type="ECO:0000259" key="2">
    <source>
        <dbReference type="Pfam" id="PF00117"/>
    </source>
</evidence>
<dbReference type="InterPro" id="IPR017926">
    <property type="entry name" value="GATASE"/>
</dbReference>
<dbReference type="GO" id="GO:0000162">
    <property type="term" value="P:L-tryptophan biosynthetic process"/>
    <property type="evidence" value="ECO:0007669"/>
    <property type="project" value="TreeGrafter"/>
</dbReference>
<dbReference type="Proteomes" id="UP000190328">
    <property type="component" value="Unassembled WGS sequence"/>
</dbReference>
<dbReference type="SUPFAM" id="SSF52317">
    <property type="entry name" value="Class I glutamine amidotransferase-like"/>
    <property type="match status" value="1"/>
</dbReference>
<dbReference type="PANTHER" id="PTHR43418">
    <property type="entry name" value="MULTIFUNCTIONAL TRYPTOPHAN BIOSYNTHESIS PROTEIN-RELATED"/>
    <property type="match status" value="1"/>
</dbReference>
<dbReference type="AlphaFoldDB" id="A0A1T4QCG3"/>
<feature type="domain" description="Glutamine amidotransferase" evidence="2">
    <location>
        <begin position="3"/>
        <end position="185"/>
    </location>
</feature>
<dbReference type="FunFam" id="3.40.50.880:FF:000003">
    <property type="entry name" value="Anthranilate synthase component II"/>
    <property type="match status" value="1"/>
</dbReference>
<name>A0A1T4QCG3_9ENTE</name>
<gene>
    <name evidence="3" type="ORF">SAMN02745116_02138</name>
</gene>
<organism evidence="3 4">
    <name type="scientific">Pilibacter termitis</name>
    <dbReference type="NCBI Taxonomy" id="263852"/>
    <lineage>
        <taxon>Bacteria</taxon>
        <taxon>Bacillati</taxon>
        <taxon>Bacillota</taxon>
        <taxon>Bacilli</taxon>
        <taxon>Lactobacillales</taxon>
        <taxon>Enterococcaceae</taxon>
        <taxon>Pilibacter</taxon>
    </lineage>
</organism>
<dbReference type="STRING" id="263852.SAMN02745116_02138"/>
<dbReference type="OrthoDB" id="9804328at2"/>
<dbReference type="InterPro" id="IPR006221">
    <property type="entry name" value="TrpG/PapA_dom"/>
</dbReference>
<dbReference type="InterPro" id="IPR029062">
    <property type="entry name" value="Class_I_gatase-like"/>
</dbReference>
<dbReference type="CDD" id="cd01743">
    <property type="entry name" value="GATase1_Anthranilate_Synthase"/>
    <property type="match status" value="1"/>
</dbReference>
<reference evidence="3 4" key="1">
    <citation type="submission" date="2017-02" db="EMBL/GenBank/DDBJ databases">
        <authorList>
            <person name="Peterson S.W."/>
        </authorList>
    </citation>
    <scope>NUCLEOTIDE SEQUENCE [LARGE SCALE GENOMIC DNA]</scope>
    <source>
        <strain evidence="3 4">ATCC BAA-1030</strain>
    </source>
</reference>
<dbReference type="Gene3D" id="3.40.50.880">
    <property type="match status" value="1"/>
</dbReference>
<dbReference type="NCBIfam" id="TIGR00566">
    <property type="entry name" value="trpG_papA"/>
    <property type="match status" value="1"/>
</dbReference>
<dbReference type="RefSeq" id="WP_078808054.1">
    <property type="nucleotide sequence ID" value="NZ_FUXI01000028.1"/>
</dbReference>
<dbReference type="PROSITE" id="PS51273">
    <property type="entry name" value="GATASE_TYPE_1"/>
    <property type="match status" value="1"/>
</dbReference>
<dbReference type="GO" id="GO:0004049">
    <property type="term" value="F:anthranilate synthase activity"/>
    <property type="evidence" value="ECO:0007669"/>
    <property type="project" value="TreeGrafter"/>
</dbReference>
<sequence length="195" mass="22009">MIVLVDNYDSFTHNLAQYLGTFTEVKVIRNDAKNLFEELEKASGIVLSPGPGWPSEAGNLEKVIEHFYRKKAMLGICLGHQAIVEVLGGKLILAKETMHGKESQVTHTGESEIFQEIPREFTAMRYHSIVVEEASFPSELRITSRSEGDAEIMSFEHEKLNLFGLQFHPESISTPEGLKMIENFVKITNNEEARK</sequence>
<dbReference type="PRINTS" id="PR00097">
    <property type="entry name" value="ANTSNTHASEII"/>
</dbReference>
<keyword evidence="4" id="KW-1185">Reference proteome</keyword>